<proteinExistence type="predicted"/>
<organism evidence="2 3">
    <name type="scientific">Trichophyton interdigitale</name>
    <dbReference type="NCBI Taxonomy" id="101480"/>
    <lineage>
        <taxon>Eukaryota</taxon>
        <taxon>Fungi</taxon>
        <taxon>Dikarya</taxon>
        <taxon>Ascomycota</taxon>
        <taxon>Pezizomycotina</taxon>
        <taxon>Eurotiomycetes</taxon>
        <taxon>Eurotiomycetidae</taxon>
        <taxon>Onygenales</taxon>
        <taxon>Arthrodermataceae</taxon>
        <taxon>Trichophyton</taxon>
    </lineage>
</organism>
<feature type="region of interest" description="Disordered" evidence="1">
    <location>
        <begin position="81"/>
        <end position="124"/>
    </location>
</feature>
<dbReference type="Proteomes" id="UP000749309">
    <property type="component" value="Unassembled WGS sequence"/>
</dbReference>
<dbReference type="AlphaFoldDB" id="A0A9P4YJC2"/>
<evidence type="ECO:0000313" key="3">
    <source>
        <dbReference type="Proteomes" id="UP000749309"/>
    </source>
</evidence>
<dbReference type="EMBL" id="JAAQVJ010000037">
    <property type="protein sequence ID" value="KAF3898501.1"/>
    <property type="molecule type" value="Genomic_DNA"/>
</dbReference>
<feature type="compositionally biased region" description="Basic and acidic residues" evidence="1">
    <location>
        <begin position="103"/>
        <end position="113"/>
    </location>
</feature>
<name>A0A9P4YJC2_9EURO</name>
<gene>
    <name evidence="2" type="ORF">GY632_1766</name>
</gene>
<accession>A0A9P4YJC2</accession>
<comment type="caution">
    <text evidence="2">The sequence shown here is derived from an EMBL/GenBank/DDBJ whole genome shotgun (WGS) entry which is preliminary data.</text>
</comment>
<sequence>MTGTCNPKSVTQKLEDAQSAELLGLQIFGNKAWLVHSLRQRQSQQVSGLPIPHQPLRSSECLVEWILGIFTQSMNHLEHDDLAWPTTPNPFPDTSSSRRERKLVKDTMRDPVSDHPQSYTPSSS</sequence>
<evidence type="ECO:0000313" key="2">
    <source>
        <dbReference type="EMBL" id="KAF3898501.1"/>
    </source>
</evidence>
<protein>
    <submittedName>
        <fullName evidence="2">Uncharacterized protein</fullName>
    </submittedName>
</protein>
<reference evidence="2" key="1">
    <citation type="submission" date="2020-03" db="EMBL/GenBank/DDBJ databases">
        <title>Whole Genome Sequence of Trichophyton interdigitale from India.</title>
        <authorList>
            <person name="Kumar P."/>
        </authorList>
    </citation>
    <scope>NUCLEOTIDE SEQUENCE</scope>
    <source>
        <strain evidence="2">UCMS-IGIB-CI14</strain>
    </source>
</reference>
<feature type="compositionally biased region" description="Polar residues" evidence="1">
    <location>
        <begin position="115"/>
        <end position="124"/>
    </location>
</feature>
<evidence type="ECO:0000256" key="1">
    <source>
        <dbReference type="SAM" id="MobiDB-lite"/>
    </source>
</evidence>